<keyword evidence="2" id="KW-0732">Signal</keyword>
<dbReference type="RefSeq" id="WP_214506544.1">
    <property type="nucleotide sequence ID" value="NZ_JAHEPS010000002.1"/>
</dbReference>
<evidence type="ECO:0000313" key="4">
    <source>
        <dbReference type="EMBL" id="MBT1444352.1"/>
    </source>
</evidence>
<gene>
    <name evidence="4" type="ORF">KJI95_07410</name>
</gene>
<feature type="chain" id="PRO_5045600034" evidence="2">
    <location>
        <begin position="21"/>
        <end position="175"/>
    </location>
</feature>
<name>A0ABS5V1K0_9GAMM</name>
<evidence type="ECO:0000256" key="1">
    <source>
        <dbReference type="SAM" id="MobiDB-lite"/>
    </source>
</evidence>
<sequence length="175" mass="19340">MLRYLLTLSLLILLPPKVAAEEIYKWVDKDGKVHFGDRPGDNAEAVKPKNSIKADADADEPSFSRKFTPEKSQILGRWTDSSDIDVDEYFGGDGSYMGTTSIIGVKVEMHGRWTLNGNRLVITLHRTVSSGYGKSKTSTESKVDDRKIIYISSSKINYISAGKDGQEATMTRTGS</sequence>
<feature type="compositionally biased region" description="Basic and acidic residues" evidence="1">
    <location>
        <begin position="37"/>
        <end position="56"/>
    </location>
</feature>
<accession>A0ABS5V1K0</accession>
<organism evidence="4 5">
    <name type="scientific">Shewanella jiangmenensis</name>
    <dbReference type="NCBI Taxonomy" id="2837387"/>
    <lineage>
        <taxon>Bacteria</taxon>
        <taxon>Pseudomonadati</taxon>
        <taxon>Pseudomonadota</taxon>
        <taxon>Gammaproteobacteria</taxon>
        <taxon>Alteromonadales</taxon>
        <taxon>Shewanellaceae</taxon>
        <taxon>Shewanella</taxon>
    </lineage>
</organism>
<feature type="signal peptide" evidence="2">
    <location>
        <begin position="1"/>
        <end position="20"/>
    </location>
</feature>
<dbReference type="EMBL" id="JAHEPS010000002">
    <property type="protein sequence ID" value="MBT1444352.1"/>
    <property type="molecule type" value="Genomic_DNA"/>
</dbReference>
<keyword evidence="5" id="KW-1185">Reference proteome</keyword>
<dbReference type="Proteomes" id="UP001195903">
    <property type="component" value="Unassembled WGS sequence"/>
</dbReference>
<evidence type="ECO:0000256" key="2">
    <source>
        <dbReference type="SAM" id="SignalP"/>
    </source>
</evidence>
<dbReference type="InterPro" id="IPR025392">
    <property type="entry name" value="DUF4124"/>
</dbReference>
<protein>
    <submittedName>
        <fullName evidence="4">DUF4124 domain-containing protein</fullName>
    </submittedName>
</protein>
<evidence type="ECO:0000313" key="5">
    <source>
        <dbReference type="Proteomes" id="UP001195903"/>
    </source>
</evidence>
<feature type="domain" description="DUF4124" evidence="3">
    <location>
        <begin position="10"/>
        <end position="60"/>
    </location>
</feature>
<evidence type="ECO:0000259" key="3">
    <source>
        <dbReference type="Pfam" id="PF13511"/>
    </source>
</evidence>
<feature type="region of interest" description="Disordered" evidence="1">
    <location>
        <begin position="37"/>
        <end position="64"/>
    </location>
</feature>
<proteinExistence type="predicted"/>
<comment type="caution">
    <text evidence="4">The sequence shown here is derived from an EMBL/GenBank/DDBJ whole genome shotgun (WGS) entry which is preliminary data.</text>
</comment>
<dbReference type="Pfam" id="PF13511">
    <property type="entry name" value="DUF4124"/>
    <property type="match status" value="1"/>
</dbReference>
<reference evidence="4 5" key="1">
    <citation type="submission" date="2021-05" db="EMBL/GenBank/DDBJ databases">
        <title>Shewanella sp. JM162201.</title>
        <authorList>
            <person name="Xu S."/>
            <person name="Li A."/>
        </authorList>
    </citation>
    <scope>NUCLEOTIDE SEQUENCE [LARGE SCALE GENOMIC DNA]</scope>
    <source>
        <strain evidence="4 5">JM162201</strain>
    </source>
</reference>